<accession>A0A430PXS3</accession>
<dbReference type="Proteomes" id="UP000290809">
    <property type="component" value="Unassembled WGS sequence"/>
</dbReference>
<name>A0A430PXS3_SCHBO</name>
<organism evidence="1 2">
    <name type="scientific">Schistosoma bovis</name>
    <name type="common">Blood fluke</name>
    <dbReference type="NCBI Taxonomy" id="6184"/>
    <lineage>
        <taxon>Eukaryota</taxon>
        <taxon>Metazoa</taxon>
        <taxon>Spiralia</taxon>
        <taxon>Lophotrochozoa</taxon>
        <taxon>Platyhelminthes</taxon>
        <taxon>Trematoda</taxon>
        <taxon>Digenea</taxon>
        <taxon>Strigeidida</taxon>
        <taxon>Schistosomatoidea</taxon>
        <taxon>Schistosomatidae</taxon>
        <taxon>Schistosoma</taxon>
    </lineage>
</organism>
<protein>
    <submittedName>
        <fullName evidence="1">Uncharacterized protein</fullName>
    </submittedName>
</protein>
<gene>
    <name evidence="1" type="ORF">DC041_0010441</name>
</gene>
<dbReference type="AlphaFoldDB" id="A0A430PXS3"/>
<reference evidence="1 2" key="1">
    <citation type="journal article" date="2019" name="PLoS Pathog.">
        <title>Genome sequence of the bovine parasite Schistosoma bovis Tanzania.</title>
        <authorList>
            <person name="Oey H."/>
            <person name="Zakrzewski M."/>
            <person name="Gobert G."/>
            <person name="Gravermann K."/>
            <person name="Stoye J."/>
            <person name="Jones M."/>
            <person name="Mcmanus D."/>
            <person name="Krause L."/>
        </authorList>
    </citation>
    <scope>NUCLEOTIDE SEQUENCE [LARGE SCALE GENOMIC DNA]</scope>
    <source>
        <strain evidence="1 2">TAN1997</strain>
    </source>
</reference>
<dbReference type="EMBL" id="QMKO01004317">
    <property type="protein sequence ID" value="RTG80263.1"/>
    <property type="molecule type" value="Genomic_DNA"/>
</dbReference>
<keyword evidence="2" id="KW-1185">Reference proteome</keyword>
<evidence type="ECO:0000313" key="1">
    <source>
        <dbReference type="EMBL" id="RTG80263.1"/>
    </source>
</evidence>
<sequence length="60" mass="7075">MHMSHCNCHCHSLRQPPTTHKLLSRLSVSFSSVYRTRSDTRHTIAFQHNTGRRRSLHLLH</sequence>
<evidence type="ECO:0000313" key="2">
    <source>
        <dbReference type="Proteomes" id="UP000290809"/>
    </source>
</evidence>
<proteinExistence type="predicted"/>
<comment type="caution">
    <text evidence="1">The sequence shown here is derived from an EMBL/GenBank/DDBJ whole genome shotgun (WGS) entry which is preliminary data.</text>
</comment>